<evidence type="ECO:0000256" key="5">
    <source>
        <dbReference type="SAM" id="Phobius"/>
    </source>
</evidence>
<dbReference type="InterPro" id="IPR027469">
    <property type="entry name" value="Cation_efflux_TMD_sf"/>
</dbReference>
<proteinExistence type="predicted"/>
<evidence type="ECO:0000256" key="2">
    <source>
        <dbReference type="ARBA" id="ARBA00022692"/>
    </source>
</evidence>
<keyword evidence="2 5" id="KW-0812">Transmembrane</keyword>
<name>A0AAC8YFD4_9ACTN</name>
<keyword evidence="10" id="KW-1185">Reference proteome</keyword>
<evidence type="ECO:0000259" key="6">
    <source>
        <dbReference type="Pfam" id="PF01545"/>
    </source>
</evidence>
<sequence length="196" mass="20123">MTALRRAVLIVAVLNGCYFIVEAITALAIGSVSLLADSADFLEDTAINLLVFLAATWSAGAQRRVGRVLAGVVLLPAIAALVSAVAKIMDPVPPAVTPLTITATGALVVNVVCALILVRHRHRPGSLAVGAWLAARNDALANVAIIIAGLISIPMRSAWPDIIVGLGICLLNLGAAREVWAAAGNDGKTESRGPQA</sequence>
<evidence type="ECO:0000313" key="10">
    <source>
        <dbReference type="Proteomes" id="UP000178666"/>
    </source>
</evidence>
<feature type="transmembrane region" description="Helical" evidence="5">
    <location>
        <begin position="139"/>
        <end position="156"/>
    </location>
</feature>
<evidence type="ECO:0000256" key="3">
    <source>
        <dbReference type="ARBA" id="ARBA00022989"/>
    </source>
</evidence>
<dbReference type="GO" id="GO:0016020">
    <property type="term" value="C:membrane"/>
    <property type="evidence" value="ECO:0007669"/>
    <property type="project" value="UniProtKB-SubCell"/>
</dbReference>
<feature type="transmembrane region" description="Helical" evidence="5">
    <location>
        <begin position="7"/>
        <end position="29"/>
    </location>
</feature>
<keyword evidence="3 5" id="KW-1133">Transmembrane helix</keyword>
<feature type="domain" description="Cation efflux protein transmembrane" evidence="6">
    <location>
        <begin position="8"/>
        <end position="178"/>
    </location>
</feature>
<dbReference type="AlphaFoldDB" id="A0AAC8YFD4"/>
<feature type="transmembrane region" description="Helical" evidence="5">
    <location>
        <begin position="162"/>
        <end position="183"/>
    </location>
</feature>
<feature type="transmembrane region" description="Helical" evidence="5">
    <location>
        <begin position="68"/>
        <end position="89"/>
    </location>
</feature>
<keyword evidence="4 5" id="KW-0472">Membrane</keyword>
<evidence type="ECO:0000313" key="8">
    <source>
        <dbReference type="EMBL" id="AOZ47144.1"/>
    </source>
</evidence>
<feature type="transmembrane region" description="Helical" evidence="5">
    <location>
        <begin position="95"/>
        <end position="118"/>
    </location>
</feature>
<accession>A0AAC8YFD4</accession>
<dbReference type="Proteomes" id="UP000178666">
    <property type="component" value="Chromosome"/>
</dbReference>
<dbReference type="GO" id="GO:0008324">
    <property type="term" value="F:monoatomic cation transmembrane transporter activity"/>
    <property type="evidence" value="ECO:0007669"/>
    <property type="project" value="InterPro"/>
</dbReference>
<gene>
    <name evidence="8" type="ORF">A8L58_11095</name>
    <name evidence="7" type="ORF">AXH35_09655</name>
</gene>
<comment type="subcellular location">
    <subcellularLocation>
        <location evidence="1">Membrane</location>
        <topology evidence="1">Multi-pass membrane protein</topology>
    </subcellularLocation>
</comment>
<evidence type="ECO:0000313" key="9">
    <source>
        <dbReference type="Proteomes" id="UP000075221"/>
    </source>
</evidence>
<dbReference type="RefSeq" id="WP_062819727.1">
    <property type="nucleotide sequence ID" value="NZ_CP014352.1"/>
</dbReference>
<evidence type="ECO:0000256" key="1">
    <source>
        <dbReference type="ARBA" id="ARBA00004141"/>
    </source>
</evidence>
<dbReference type="InterPro" id="IPR058533">
    <property type="entry name" value="Cation_efflux_TM"/>
</dbReference>
<protein>
    <submittedName>
        <fullName evidence="7">Cobalt transporter</fullName>
    </submittedName>
</protein>
<dbReference type="Proteomes" id="UP000075221">
    <property type="component" value="Chromosome"/>
</dbReference>
<reference evidence="7 9" key="2">
    <citation type="submission" date="2016-02" db="EMBL/GenBank/DDBJ databases">
        <title>Complete Genome Sequence of Propionibacterium acidipropionici ATCC 55737.</title>
        <authorList>
            <person name="Luna Flores C.H."/>
            <person name="Nielsen L.K."/>
            <person name="Marcellin E."/>
        </authorList>
    </citation>
    <scope>NUCLEOTIDE SEQUENCE [LARGE SCALE GENOMIC DNA]</scope>
    <source>
        <strain evidence="7 9">ATCC 55737</strain>
    </source>
</reference>
<reference evidence="8 10" key="1">
    <citation type="journal article" date="2016" name="Plant Dis.">
        <title>Improved production of propionic acid using genome shuffling.</title>
        <authorList>
            <person name="Luna-Flores C.H."/>
            <person name="Palfreyman R.W."/>
            <person name="Kromer J.O."/>
            <person name="Nielsen L.K."/>
            <person name="Marcellin E."/>
        </authorList>
    </citation>
    <scope>NUCLEOTIDE SEQUENCE [LARGE SCALE GENOMIC DNA]</scope>
    <source>
        <strain evidence="8 10">F3E8</strain>
    </source>
</reference>
<feature type="transmembrane region" description="Helical" evidence="5">
    <location>
        <begin position="41"/>
        <end position="61"/>
    </location>
</feature>
<dbReference type="EMBL" id="CP014352">
    <property type="protein sequence ID" value="AMS05677.1"/>
    <property type="molecule type" value="Genomic_DNA"/>
</dbReference>
<dbReference type="SUPFAM" id="SSF161111">
    <property type="entry name" value="Cation efflux protein transmembrane domain-like"/>
    <property type="match status" value="1"/>
</dbReference>
<dbReference type="Pfam" id="PF01545">
    <property type="entry name" value="Cation_efflux"/>
    <property type="match status" value="1"/>
</dbReference>
<dbReference type="Gene3D" id="1.20.1510.10">
    <property type="entry name" value="Cation efflux protein transmembrane domain"/>
    <property type="match status" value="1"/>
</dbReference>
<dbReference type="EMBL" id="CP015970">
    <property type="protein sequence ID" value="AOZ47144.1"/>
    <property type="molecule type" value="Genomic_DNA"/>
</dbReference>
<evidence type="ECO:0000313" key="7">
    <source>
        <dbReference type="EMBL" id="AMS05677.1"/>
    </source>
</evidence>
<evidence type="ECO:0000256" key="4">
    <source>
        <dbReference type="ARBA" id="ARBA00023136"/>
    </source>
</evidence>
<organism evidence="7 9">
    <name type="scientific">Acidipropionibacterium acidipropionici</name>
    <dbReference type="NCBI Taxonomy" id="1748"/>
    <lineage>
        <taxon>Bacteria</taxon>
        <taxon>Bacillati</taxon>
        <taxon>Actinomycetota</taxon>
        <taxon>Actinomycetes</taxon>
        <taxon>Propionibacteriales</taxon>
        <taxon>Propionibacteriaceae</taxon>
        <taxon>Acidipropionibacterium</taxon>
    </lineage>
</organism>